<evidence type="ECO:0000256" key="5">
    <source>
        <dbReference type="ARBA" id="ARBA00022827"/>
    </source>
</evidence>
<dbReference type="GO" id="GO:0033539">
    <property type="term" value="P:fatty acid beta-oxidation using acyl-CoA dehydrogenase"/>
    <property type="evidence" value="ECO:0007669"/>
    <property type="project" value="TreeGrafter"/>
</dbReference>
<dbReference type="HOGENOM" id="CLU_018204_1_2_5"/>
<evidence type="ECO:0000256" key="7">
    <source>
        <dbReference type="RuleBase" id="RU362125"/>
    </source>
</evidence>
<name>B4RA77_PHEZH</name>
<dbReference type="InterPro" id="IPR009100">
    <property type="entry name" value="AcylCoA_DH/oxidase_NM_dom_sf"/>
</dbReference>
<comment type="similarity">
    <text evidence="2 7">Belongs to the acyl-CoA dehydrogenase family.</text>
</comment>
<keyword evidence="6 7" id="KW-0560">Oxidoreductase</keyword>
<evidence type="ECO:0000259" key="10">
    <source>
        <dbReference type="Pfam" id="PF02771"/>
    </source>
</evidence>
<feature type="domain" description="Acyl-CoA oxidase/dehydrogenase middle" evidence="9">
    <location>
        <begin position="158"/>
        <end position="255"/>
    </location>
</feature>
<dbReference type="Pfam" id="PF02771">
    <property type="entry name" value="Acyl-CoA_dh_N"/>
    <property type="match status" value="1"/>
</dbReference>
<keyword evidence="5 7" id="KW-0274">FAD</keyword>
<dbReference type="InterPro" id="IPR013786">
    <property type="entry name" value="AcylCoA_DH/ox_N"/>
</dbReference>
<dbReference type="InterPro" id="IPR036250">
    <property type="entry name" value="AcylCo_DH-like_C"/>
</dbReference>
<dbReference type="InterPro" id="IPR037069">
    <property type="entry name" value="AcylCoA_DH/ox_N_sf"/>
</dbReference>
<dbReference type="SUPFAM" id="SSF47203">
    <property type="entry name" value="Acyl-CoA dehydrogenase C-terminal domain-like"/>
    <property type="match status" value="1"/>
</dbReference>
<dbReference type="InterPro" id="IPR046373">
    <property type="entry name" value="Acyl-CoA_Oxase/DH_mid-dom_sf"/>
</dbReference>
<comment type="cofactor">
    <cofactor evidence="1 7">
        <name>FAD</name>
        <dbReference type="ChEBI" id="CHEBI:57692"/>
    </cofactor>
</comment>
<dbReference type="Gene3D" id="2.40.110.10">
    <property type="entry name" value="Butyryl-CoA Dehydrogenase, subunit A, domain 2"/>
    <property type="match status" value="1"/>
</dbReference>
<evidence type="ECO:0000313" key="12">
    <source>
        <dbReference type="Proteomes" id="UP000001868"/>
    </source>
</evidence>
<protein>
    <submittedName>
        <fullName evidence="11">Acyl-CoA dehydrogenase</fullName>
    </submittedName>
</protein>
<dbReference type="AlphaFoldDB" id="B4RA77"/>
<evidence type="ECO:0000259" key="9">
    <source>
        <dbReference type="Pfam" id="PF02770"/>
    </source>
</evidence>
<reference evidence="11 12" key="1">
    <citation type="journal article" date="2008" name="BMC Genomics">
        <title>Complete genome of Phenylobacterium zucineum - a novel facultative intracellular bacterium isolated from human erythroleukemia cell line K562.</title>
        <authorList>
            <person name="Luo Y."/>
            <person name="Xu X."/>
            <person name="Ding Z."/>
            <person name="Liu Z."/>
            <person name="Zhang B."/>
            <person name="Yan Z."/>
            <person name="Sun J."/>
            <person name="Hu S."/>
            <person name="Hu X."/>
        </authorList>
    </citation>
    <scope>NUCLEOTIDE SEQUENCE [LARGE SCALE GENOMIC DNA]</scope>
    <source>
        <strain evidence="11 12">HLK1</strain>
    </source>
</reference>
<keyword evidence="12" id="KW-1185">Reference proteome</keyword>
<dbReference type="PANTHER" id="PTHR48083">
    <property type="entry name" value="MEDIUM-CHAIN SPECIFIC ACYL-COA DEHYDROGENASE, MITOCHONDRIAL-RELATED"/>
    <property type="match status" value="1"/>
</dbReference>
<evidence type="ECO:0000313" key="11">
    <source>
        <dbReference type="EMBL" id="ACG79581.1"/>
    </source>
</evidence>
<evidence type="ECO:0000259" key="8">
    <source>
        <dbReference type="Pfam" id="PF00441"/>
    </source>
</evidence>
<dbReference type="PANTHER" id="PTHR48083:SF13">
    <property type="entry name" value="ACYL-COA DEHYDROGENASE FAMILY MEMBER 11"/>
    <property type="match status" value="1"/>
</dbReference>
<dbReference type="InterPro" id="IPR050741">
    <property type="entry name" value="Acyl-CoA_dehydrogenase"/>
</dbReference>
<dbReference type="InterPro" id="IPR006091">
    <property type="entry name" value="Acyl-CoA_Oxase/DH_mid-dom"/>
</dbReference>
<dbReference type="RefSeq" id="WP_012523719.1">
    <property type="nucleotide sequence ID" value="NC_011144.1"/>
</dbReference>
<evidence type="ECO:0000256" key="1">
    <source>
        <dbReference type="ARBA" id="ARBA00001974"/>
    </source>
</evidence>
<organism evidence="11 12">
    <name type="scientific">Phenylobacterium zucineum (strain HLK1)</name>
    <dbReference type="NCBI Taxonomy" id="450851"/>
    <lineage>
        <taxon>Bacteria</taxon>
        <taxon>Pseudomonadati</taxon>
        <taxon>Pseudomonadota</taxon>
        <taxon>Alphaproteobacteria</taxon>
        <taxon>Caulobacterales</taxon>
        <taxon>Caulobacteraceae</taxon>
        <taxon>Phenylobacterium</taxon>
    </lineage>
</organism>
<dbReference type="Gene3D" id="1.20.140.10">
    <property type="entry name" value="Butyryl-CoA Dehydrogenase, subunit A, domain 3"/>
    <property type="match status" value="1"/>
</dbReference>
<dbReference type="GO" id="GO:0005737">
    <property type="term" value="C:cytoplasm"/>
    <property type="evidence" value="ECO:0007669"/>
    <property type="project" value="TreeGrafter"/>
</dbReference>
<evidence type="ECO:0000256" key="4">
    <source>
        <dbReference type="ARBA" id="ARBA00022630"/>
    </source>
</evidence>
<proteinExistence type="inferred from homology"/>
<evidence type="ECO:0000256" key="3">
    <source>
        <dbReference type="ARBA" id="ARBA00011738"/>
    </source>
</evidence>
<dbReference type="Pfam" id="PF00441">
    <property type="entry name" value="Acyl-CoA_dh_1"/>
    <property type="match status" value="1"/>
</dbReference>
<feature type="domain" description="Acyl-CoA dehydrogenase/oxidase C-terminal" evidence="8">
    <location>
        <begin position="272"/>
        <end position="421"/>
    </location>
</feature>
<evidence type="ECO:0000256" key="6">
    <source>
        <dbReference type="ARBA" id="ARBA00023002"/>
    </source>
</evidence>
<keyword evidence="4 7" id="KW-0285">Flavoprotein</keyword>
<dbReference type="GO" id="GO:0003995">
    <property type="term" value="F:acyl-CoA dehydrogenase activity"/>
    <property type="evidence" value="ECO:0007669"/>
    <property type="project" value="TreeGrafter"/>
</dbReference>
<gene>
    <name evidence="11" type="ordered locus">PHZ_c3172</name>
</gene>
<dbReference type="InterPro" id="IPR009075">
    <property type="entry name" value="AcylCo_DH/oxidase_C"/>
</dbReference>
<dbReference type="STRING" id="450851.PHZ_c3172"/>
<evidence type="ECO:0000256" key="2">
    <source>
        <dbReference type="ARBA" id="ARBA00009347"/>
    </source>
</evidence>
<dbReference type="GO" id="GO:0050660">
    <property type="term" value="F:flavin adenine dinucleotide binding"/>
    <property type="evidence" value="ECO:0007669"/>
    <property type="project" value="InterPro"/>
</dbReference>
<dbReference type="Pfam" id="PF02770">
    <property type="entry name" value="Acyl-CoA_dh_M"/>
    <property type="match status" value="1"/>
</dbReference>
<accession>B4RA77</accession>
<feature type="domain" description="Acyl-CoA dehydrogenase/oxidase N-terminal" evidence="10">
    <location>
        <begin position="35"/>
        <end position="154"/>
    </location>
</feature>
<dbReference type="EMBL" id="CP000747">
    <property type="protein sequence ID" value="ACG79581.1"/>
    <property type="molecule type" value="Genomic_DNA"/>
</dbReference>
<dbReference type="KEGG" id="pzu:PHZ_c3172"/>
<dbReference type="OrthoDB" id="9780544at2"/>
<dbReference type="SUPFAM" id="SSF56645">
    <property type="entry name" value="Acyl-CoA dehydrogenase NM domain-like"/>
    <property type="match status" value="1"/>
</dbReference>
<dbReference type="Gene3D" id="1.10.540.10">
    <property type="entry name" value="Acyl-CoA dehydrogenase/oxidase, N-terminal domain"/>
    <property type="match status" value="1"/>
</dbReference>
<dbReference type="eggNOG" id="COG1960">
    <property type="taxonomic scope" value="Bacteria"/>
</dbReference>
<comment type="subunit">
    <text evidence="3">Homodimer.</text>
</comment>
<sequence length="441" mass="48889">MNNIAAERANSSFGLSPQDELNDLRMSDKALPLYNQVKEFIREVVEPASEEFHRLGEGRPDVWDYAPGQLEVLEAAKDKAKAAGLWNFFLPNAETGEGLSNLDYAYIAVELGKNRLASEIMNCAAPDTGNMEVLERVGTPEQKKQWLEPLLQGKIRSAYCMTELNTASSDAKNIDTRAVRVGDEYVINGEKHYISGAGDPRCKVMITMVRTGGENDPPHLQQSQILVPLPCEGVEIVGGQQVFGDYDAPHGHMHIRFNNARVPASNILLGEGRGFEISQLRLGPGRIHHCMRAIGSAEKALDLMVMRGMQRVAFGKPIIQLGGNLEIVSRARIEIEAMRLMVLKAAKAMDVLGNREARVWIHMVKAMVPERVCKIIDQAIQMHGALGVSQHTPLARMYANTRTLRIADGPDEVHHMVVGRNELQQFREGPHDSSMSAVFRN</sequence>
<dbReference type="Proteomes" id="UP000001868">
    <property type="component" value="Chromosome"/>
</dbReference>